<reference evidence="9 10" key="1">
    <citation type="submission" date="2023-05" db="EMBL/GenBank/DDBJ databases">
        <title>Streptantibioticus silvisoli sp. nov., acidotolerant actinomycetes 1 from pine litter.</title>
        <authorList>
            <person name="Swiecimska M."/>
            <person name="Golinska P."/>
            <person name="Sangal V."/>
            <person name="Wachnowicz B."/>
            <person name="Goodfellow M."/>
        </authorList>
    </citation>
    <scope>NUCLEOTIDE SEQUENCE</scope>
    <source>
        <strain evidence="9">SL13</strain>
        <strain evidence="8 10">SL54</strain>
    </source>
</reference>
<dbReference type="Proteomes" id="UP001156398">
    <property type="component" value="Unassembled WGS sequence"/>
</dbReference>
<proteinExistence type="inferred from homology"/>
<dbReference type="GO" id="GO:0004497">
    <property type="term" value="F:monooxygenase activity"/>
    <property type="evidence" value="ECO:0007669"/>
    <property type="project" value="UniProtKB-KW"/>
</dbReference>
<dbReference type="InterPro" id="IPR002397">
    <property type="entry name" value="Cyt_P450_B"/>
</dbReference>
<sequence>MDLDHPLLVLDPTAADPHAEARRLRQLGACVPVELQQGVRAWITNDEATGRAAFTHPALVKGVENWRAYREGEIRQDWPLMALVAGETMVNRDGADHTRLRNPLNAAFTRRPIRTYAGRIEEIAHGLLDDLAGQPAGSVTDLKAGFTFPLPMAVICHLLGIDDPDMRDRFGDEIATILRSTATPQEVGAAFGAVMELLDRLVSQKESRPADDLATRLLQSHRDGELTRAELVDSILILVVAGHETTVNLLANAVRAVLNHPEQLALVRDGSYGWSDVVQETLRQDPPVQRIFLRFAREDVPLGGALVRAGDPVIVGMTGAGRDTDVHPDADRFDITRKQSGTPIHFGLGAHYCLGAPLARVEAEIALTALFERFPDIELADPAPPRILSHIMNSVRTLPVRLVPAG</sequence>
<dbReference type="SUPFAM" id="SSF48264">
    <property type="entry name" value="Cytochrome P450"/>
    <property type="match status" value="1"/>
</dbReference>
<keyword evidence="6 7" id="KW-0503">Monooxygenase</keyword>
<dbReference type="InterPro" id="IPR036396">
    <property type="entry name" value="Cyt_P450_sf"/>
</dbReference>
<dbReference type="GO" id="GO:0016705">
    <property type="term" value="F:oxidoreductase activity, acting on paired donors, with incorporation or reduction of molecular oxygen"/>
    <property type="evidence" value="ECO:0007669"/>
    <property type="project" value="InterPro"/>
</dbReference>
<evidence type="ECO:0000313" key="8">
    <source>
        <dbReference type="EMBL" id="MDI5961151.1"/>
    </source>
</evidence>
<dbReference type="EMBL" id="JABXJJ020000019">
    <property type="protein sequence ID" value="MDI5970955.1"/>
    <property type="molecule type" value="Genomic_DNA"/>
</dbReference>
<dbReference type="PRINTS" id="PR00359">
    <property type="entry name" value="BP450"/>
</dbReference>
<dbReference type="FunFam" id="1.10.630.10:FF:000018">
    <property type="entry name" value="Cytochrome P450 monooxygenase"/>
    <property type="match status" value="1"/>
</dbReference>
<dbReference type="Gene3D" id="1.10.630.10">
    <property type="entry name" value="Cytochrome P450"/>
    <property type="match status" value="1"/>
</dbReference>
<keyword evidence="3 7" id="KW-0479">Metal-binding</keyword>
<dbReference type="InterPro" id="IPR001128">
    <property type="entry name" value="Cyt_P450"/>
</dbReference>
<evidence type="ECO:0000256" key="1">
    <source>
        <dbReference type="ARBA" id="ARBA00010617"/>
    </source>
</evidence>
<name>A0AA90H8U9_9ACTN</name>
<dbReference type="PANTHER" id="PTHR46696:SF1">
    <property type="entry name" value="CYTOCHROME P450 YJIB-RELATED"/>
    <property type="match status" value="1"/>
</dbReference>
<dbReference type="PANTHER" id="PTHR46696">
    <property type="entry name" value="P450, PUTATIVE (EUROFUNG)-RELATED"/>
    <property type="match status" value="1"/>
</dbReference>
<evidence type="ECO:0000313" key="9">
    <source>
        <dbReference type="EMBL" id="MDI5970955.1"/>
    </source>
</evidence>
<dbReference type="PRINTS" id="PR00385">
    <property type="entry name" value="P450"/>
</dbReference>
<evidence type="ECO:0000256" key="7">
    <source>
        <dbReference type="RuleBase" id="RU000461"/>
    </source>
</evidence>
<dbReference type="AlphaFoldDB" id="A0AA90H8U9"/>
<protein>
    <submittedName>
        <fullName evidence="9">Cytochrome P450</fullName>
    </submittedName>
</protein>
<comment type="caution">
    <text evidence="9">The sequence shown here is derived from an EMBL/GenBank/DDBJ whole genome shotgun (WGS) entry which is preliminary data.</text>
</comment>
<keyword evidence="2 7" id="KW-0349">Heme</keyword>
<dbReference type="GO" id="GO:0005506">
    <property type="term" value="F:iron ion binding"/>
    <property type="evidence" value="ECO:0007669"/>
    <property type="project" value="InterPro"/>
</dbReference>
<organism evidence="9">
    <name type="scientific">Streptantibioticus silvisoli</name>
    <dbReference type="NCBI Taxonomy" id="2705255"/>
    <lineage>
        <taxon>Bacteria</taxon>
        <taxon>Bacillati</taxon>
        <taxon>Actinomycetota</taxon>
        <taxon>Actinomycetes</taxon>
        <taxon>Kitasatosporales</taxon>
        <taxon>Streptomycetaceae</taxon>
        <taxon>Streptantibioticus</taxon>
    </lineage>
</organism>
<dbReference type="GO" id="GO:0020037">
    <property type="term" value="F:heme binding"/>
    <property type="evidence" value="ECO:0007669"/>
    <property type="project" value="InterPro"/>
</dbReference>
<evidence type="ECO:0000256" key="5">
    <source>
        <dbReference type="ARBA" id="ARBA00023004"/>
    </source>
</evidence>
<evidence type="ECO:0000256" key="3">
    <source>
        <dbReference type="ARBA" id="ARBA00022723"/>
    </source>
</evidence>
<evidence type="ECO:0000256" key="6">
    <source>
        <dbReference type="ARBA" id="ARBA00023033"/>
    </source>
</evidence>
<keyword evidence="4 7" id="KW-0560">Oxidoreductase</keyword>
<dbReference type="CDD" id="cd11029">
    <property type="entry name" value="CYP107-like"/>
    <property type="match status" value="1"/>
</dbReference>
<evidence type="ECO:0000256" key="4">
    <source>
        <dbReference type="ARBA" id="ARBA00023002"/>
    </source>
</evidence>
<dbReference type="RefSeq" id="WP_271325071.1">
    <property type="nucleotide sequence ID" value="NZ_JAAGKO020000001.1"/>
</dbReference>
<evidence type="ECO:0000256" key="2">
    <source>
        <dbReference type="ARBA" id="ARBA00022617"/>
    </source>
</evidence>
<dbReference type="PROSITE" id="PS00086">
    <property type="entry name" value="CYTOCHROME_P450"/>
    <property type="match status" value="1"/>
</dbReference>
<accession>A0AA90H8U9</accession>
<comment type="similarity">
    <text evidence="1 7">Belongs to the cytochrome P450 family.</text>
</comment>
<dbReference type="EMBL" id="JAAGKO020000001">
    <property type="protein sequence ID" value="MDI5961151.1"/>
    <property type="molecule type" value="Genomic_DNA"/>
</dbReference>
<keyword evidence="5 7" id="KW-0408">Iron</keyword>
<gene>
    <name evidence="8" type="ORF">POF43_000165</name>
    <name evidence="9" type="ORF">POF50_016665</name>
</gene>
<dbReference type="Pfam" id="PF00067">
    <property type="entry name" value="p450"/>
    <property type="match status" value="1"/>
</dbReference>
<dbReference type="InterPro" id="IPR017972">
    <property type="entry name" value="Cyt_P450_CS"/>
</dbReference>
<evidence type="ECO:0000313" key="10">
    <source>
        <dbReference type="Proteomes" id="UP001156398"/>
    </source>
</evidence>
<keyword evidence="10" id="KW-1185">Reference proteome</keyword>